<feature type="transmembrane region" description="Helical" evidence="1">
    <location>
        <begin position="188"/>
        <end position="207"/>
    </location>
</feature>
<dbReference type="Proteomes" id="UP000886751">
    <property type="component" value="Unassembled WGS sequence"/>
</dbReference>
<evidence type="ECO:0000313" key="2">
    <source>
        <dbReference type="EMBL" id="HIX95760.1"/>
    </source>
</evidence>
<feature type="transmembrane region" description="Helical" evidence="1">
    <location>
        <begin position="47"/>
        <end position="70"/>
    </location>
</feature>
<keyword evidence="1" id="KW-1133">Transmembrane helix</keyword>
<gene>
    <name evidence="2" type="ORF">H9846_09950</name>
</gene>
<reference evidence="2" key="2">
    <citation type="submission" date="2021-04" db="EMBL/GenBank/DDBJ databases">
        <authorList>
            <person name="Gilroy R."/>
        </authorList>
    </citation>
    <scope>NUCLEOTIDE SEQUENCE</scope>
    <source>
        <strain evidence="2">ChiHecec2B26-7398</strain>
    </source>
</reference>
<name>A0A9D1Y5I9_9FIRM</name>
<keyword evidence="1" id="KW-0812">Transmembrane</keyword>
<evidence type="ECO:0000256" key="1">
    <source>
        <dbReference type="SAM" id="Phobius"/>
    </source>
</evidence>
<feature type="transmembrane region" description="Helical" evidence="1">
    <location>
        <begin position="157"/>
        <end position="176"/>
    </location>
</feature>
<organism evidence="2 3">
    <name type="scientific">Candidatus Gemmiger excrementipullorum</name>
    <dbReference type="NCBI Taxonomy" id="2838610"/>
    <lineage>
        <taxon>Bacteria</taxon>
        <taxon>Bacillati</taxon>
        <taxon>Bacillota</taxon>
        <taxon>Clostridia</taxon>
        <taxon>Eubacteriales</taxon>
        <taxon>Gemmiger</taxon>
    </lineage>
</organism>
<proteinExistence type="predicted"/>
<accession>A0A9D1Y5I9</accession>
<evidence type="ECO:0000313" key="3">
    <source>
        <dbReference type="Proteomes" id="UP000886751"/>
    </source>
</evidence>
<dbReference type="AlphaFoldDB" id="A0A9D1Y5I9"/>
<sequence>MKKTLWLLLLTPLQMMGTLLVLYAALCGLCLLFGADSLFGTYLTGGSFAFSLVAALCAAQATAAYCPLALSLGATRRALRGGVAAAWAALALLAHGGTLLVNWLTFTLFPPERASRAWLYGFSRHPLPGLGVALLLAGTALWVGTLQTQGRTTARNVLLVLFEILLFAQVFVFLLLSQLAPVLPAAVLPLYGGALAALGLVFLLLALRRLKTLAVSQG</sequence>
<feature type="transmembrane region" description="Helical" evidence="1">
    <location>
        <begin position="126"/>
        <end position="145"/>
    </location>
</feature>
<protein>
    <submittedName>
        <fullName evidence="2">Uncharacterized protein</fullName>
    </submittedName>
</protein>
<dbReference type="EMBL" id="DXEI01000148">
    <property type="protein sequence ID" value="HIX95760.1"/>
    <property type="molecule type" value="Genomic_DNA"/>
</dbReference>
<reference evidence="2" key="1">
    <citation type="journal article" date="2021" name="PeerJ">
        <title>Extensive microbial diversity within the chicken gut microbiome revealed by metagenomics and culture.</title>
        <authorList>
            <person name="Gilroy R."/>
            <person name="Ravi A."/>
            <person name="Getino M."/>
            <person name="Pursley I."/>
            <person name="Horton D.L."/>
            <person name="Alikhan N.F."/>
            <person name="Baker D."/>
            <person name="Gharbi K."/>
            <person name="Hall N."/>
            <person name="Watson M."/>
            <person name="Adriaenssens E.M."/>
            <person name="Foster-Nyarko E."/>
            <person name="Jarju S."/>
            <person name="Secka A."/>
            <person name="Antonio M."/>
            <person name="Oren A."/>
            <person name="Chaudhuri R.R."/>
            <person name="La Ragione R."/>
            <person name="Hildebrand F."/>
            <person name="Pallen M.J."/>
        </authorList>
    </citation>
    <scope>NUCLEOTIDE SEQUENCE</scope>
    <source>
        <strain evidence="2">ChiHecec2B26-7398</strain>
    </source>
</reference>
<feature type="transmembrane region" description="Helical" evidence="1">
    <location>
        <begin position="7"/>
        <end position="35"/>
    </location>
</feature>
<keyword evidence="1" id="KW-0472">Membrane</keyword>
<feature type="transmembrane region" description="Helical" evidence="1">
    <location>
        <begin position="82"/>
        <end position="106"/>
    </location>
</feature>
<comment type="caution">
    <text evidence="2">The sequence shown here is derived from an EMBL/GenBank/DDBJ whole genome shotgun (WGS) entry which is preliminary data.</text>
</comment>